<reference evidence="2 3" key="1">
    <citation type="submission" date="2023-01" db="EMBL/GenBank/DDBJ databases">
        <title>Analysis of 21 Apiospora genomes using comparative genomics revels a genus with tremendous synthesis potential of carbohydrate active enzymes and secondary metabolites.</title>
        <authorList>
            <person name="Sorensen T."/>
        </authorList>
    </citation>
    <scope>NUCLEOTIDE SEQUENCE [LARGE SCALE GENOMIC DNA]</scope>
    <source>
        <strain evidence="2 3">CBS 20057</strain>
    </source>
</reference>
<comment type="caution">
    <text evidence="2">The sequence shown here is derived from an EMBL/GenBank/DDBJ whole genome shotgun (WGS) entry which is preliminary data.</text>
</comment>
<name>A0ABR1RQJ4_9PEZI</name>
<keyword evidence="3" id="KW-1185">Reference proteome</keyword>
<gene>
    <name evidence="2" type="ORF">PG991_008203</name>
</gene>
<organism evidence="2 3">
    <name type="scientific">Apiospora marii</name>
    <dbReference type="NCBI Taxonomy" id="335849"/>
    <lineage>
        <taxon>Eukaryota</taxon>
        <taxon>Fungi</taxon>
        <taxon>Dikarya</taxon>
        <taxon>Ascomycota</taxon>
        <taxon>Pezizomycotina</taxon>
        <taxon>Sordariomycetes</taxon>
        <taxon>Xylariomycetidae</taxon>
        <taxon>Amphisphaeriales</taxon>
        <taxon>Apiosporaceae</taxon>
        <taxon>Apiospora</taxon>
    </lineage>
</organism>
<sequence length="158" mass="17657">MDGTAIAAYHYCRSVCLQFSINTDIPSKSFRDLTSEEPAANSTKILTRRHIRPQPPGNSSDSDPALLENDRGVVEDAELEVKLEDSKAEYTKAVGLEYATRSVLQTREAVRELDGLHAVLNVLRLGPSWFYAVLQEHPAFARELESRALVKVETVEQE</sequence>
<dbReference type="EMBL" id="JAQQWI010000011">
    <property type="protein sequence ID" value="KAK8017127.1"/>
    <property type="molecule type" value="Genomic_DNA"/>
</dbReference>
<evidence type="ECO:0000313" key="2">
    <source>
        <dbReference type="EMBL" id="KAK8017127.1"/>
    </source>
</evidence>
<protein>
    <submittedName>
        <fullName evidence="2">Uncharacterized protein</fullName>
    </submittedName>
</protein>
<evidence type="ECO:0000256" key="1">
    <source>
        <dbReference type="SAM" id="MobiDB-lite"/>
    </source>
</evidence>
<proteinExistence type="predicted"/>
<evidence type="ECO:0000313" key="3">
    <source>
        <dbReference type="Proteomes" id="UP001396898"/>
    </source>
</evidence>
<accession>A0ABR1RQJ4</accession>
<feature type="region of interest" description="Disordered" evidence="1">
    <location>
        <begin position="41"/>
        <end position="67"/>
    </location>
</feature>
<dbReference type="Proteomes" id="UP001396898">
    <property type="component" value="Unassembled WGS sequence"/>
</dbReference>